<dbReference type="Proteomes" id="UP000198852">
    <property type="component" value="Unassembled WGS sequence"/>
</dbReference>
<dbReference type="RefSeq" id="WP_093417404.1">
    <property type="nucleotide sequence ID" value="NZ_FOZX01000004.1"/>
</dbReference>
<dbReference type="OrthoDB" id="3691553at2"/>
<organism evidence="1 2">
    <name type="scientific">Saccharopolyspora flava</name>
    <dbReference type="NCBI Taxonomy" id="95161"/>
    <lineage>
        <taxon>Bacteria</taxon>
        <taxon>Bacillati</taxon>
        <taxon>Actinomycetota</taxon>
        <taxon>Actinomycetes</taxon>
        <taxon>Pseudonocardiales</taxon>
        <taxon>Pseudonocardiaceae</taxon>
        <taxon>Saccharopolyspora</taxon>
    </lineage>
</organism>
<reference evidence="2" key="1">
    <citation type="submission" date="2016-10" db="EMBL/GenBank/DDBJ databases">
        <authorList>
            <person name="Varghese N."/>
            <person name="Submissions S."/>
        </authorList>
    </citation>
    <scope>NUCLEOTIDE SEQUENCE [LARGE SCALE GENOMIC DNA]</scope>
    <source>
        <strain evidence="2">DSM 44771</strain>
    </source>
</reference>
<name>A0A1I6S2J1_9PSEU</name>
<dbReference type="AlphaFoldDB" id="A0A1I6S2J1"/>
<accession>A0A1I6S2J1</accession>
<keyword evidence="2" id="KW-1185">Reference proteome</keyword>
<sequence>MTAQDDLGAEVEQLLRAFEAALAETDLLGRHADPDEEPERLRDLRQQVVEYVRSVPAEHLPRQRCGNCTGQGEVSAVHVRRGSETELPEFTTAQRLCPNCWGTGLSLRHTEQPPELEA</sequence>
<dbReference type="EMBL" id="FOZX01000004">
    <property type="protein sequence ID" value="SFS70968.1"/>
    <property type="molecule type" value="Genomic_DNA"/>
</dbReference>
<proteinExistence type="predicted"/>
<protein>
    <submittedName>
        <fullName evidence="1">Uncharacterized protein</fullName>
    </submittedName>
</protein>
<evidence type="ECO:0000313" key="1">
    <source>
        <dbReference type="EMBL" id="SFS70968.1"/>
    </source>
</evidence>
<gene>
    <name evidence="1" type="ORF">SAMN05660874_02819</name>
</gene>
<evidence type="ECO:0000313" key="2">
    <source>
        <dbReference type="Proteomes" id="UP000198852"/>
    </source>
</evidence>